<accession>A0A6J4VMM7</accession>
<feature type="non-terminal residue" evidence="2">
    <location>
        <position position="302"/>
    </location>
</feature>
<feature type="compositionally biased region" description="Basic and acidic residues" evidence="1">
    <location>
        <begin position="66"/>
        <end position="75"/>
    </location>
</feature>
<feature type="compositionally biased region" description="Basic residues" evidence="1">
    <location>
        <begin position="32"/>
        <end position="42"/>
    </location>
</feature>
<name>A0A6J4VMM7_9BACT</name>
<dbReference type="EMBL" id="CADCWF010000340">
    <property type="protein sequence ID" value="CAA9580419.1"/>
    <property type="molecule type" value="Genomic_DNA"/>
</dbReference>
<sequence length="302" mass="34770">AQRDPRLHRRPRRRRRRLARLLRRRELALRHLPRPLRRRGRRPPPADPLRAGRHPHHLVHPRPHRRDLPRPDEGRRRRRPRDRPPRLFPREPAGDDRRAGAGRPREVHRPRDGVGRQAAARLRRALVGALRGDRRPPPGARHRVRQLPDERRLHPLLRPGRRPLDPHRLRPARRNLDAPAGPRRGDRPRRDRRQLVPGRPAADALHQGRPELPRLRQPARHRTPVARPVRLGLPRAGLRRLPADDPPGRLRPPPGAPDAGAPDRLHREPPGGPLGDVRGGRRRLPATPPAARRSGVARGRPI</sequence>
<gene>
    <name evidence="2" type="ORF">AVDCRST_MAG59-4668</name>
</gene>
<feature type="compositionally biased region" description="Basic and acidic residues" evidence="1">
    <location>
        <begin position="82"/>
        <end position="114"/>
    </location>
</feature>
<dbReference type="AlphaFoldDB" id="A0A6J4VMM7"/>
<evidence type="ECO:0000256" key="1">
    <source>
        <dbReference type="SAM" id="MobiDB-lite"/>
    </source>
</evidence>
<organism evidence="2">
    <name type="scientific">uncultured Thermomicrobiales bacterium</name>
    <dbReference type="NCBI Taxonomy" id="1645740"/>
    <lineage>
        <taxon>Bacteria</taxon>
        <taxon>Pseudomonadati</taxon>
        <taxon>Thermomicrobiota</taxon>
        <taxon>Thermomicrobia</taxon>
        <taxon>Thermomicrobiales</taxon>
        <taxon>environmental samples</taxon>
    </lineage>
</organism>
<feature type="region of interest" description="Disordered" evidence="1">
    <location>
        <begin position="32"/>
        <end position="302"/>
    </location>
</feature>
<evidence type="ECO:0000313" key="2">
    <source>
        <dbReference type="EMBL" id="CAA9580419.1"/>
    </source>
</evidence>
<feature type="compositionally biased region" description="Low complexity" evidence="1">
    <location>
        <begin position="230"/>
        <end position="240"/>
    </location>
</feature>
<feature type="compositionally biased region" description="Basic residues" evidence="1">
    <location>
        <begin position="51"/>
        <end position="65"/>
    </location>
</feature>
<protein>
    <submittedName>
        <fullName evidence="2">Polysaccharide deacetylase</fullName>
    </submittedName>
</protein>
<proteinExistence type="predicted"/>
<feature type="non-terminal residue" evidence="2">
    <location>
        <position position="1"/>
    </location>
</feature>
<feature type="compositionally biased region" description="Low complexity" evidence="1">
    <location>
        <begin position="115"/>
        <end position="130"/>
    </location>
</feature>
<reference evidence="2" key="1">
    <citation type="submission" date="2020-02" db="EMBL/GenBank/DDBJ databases">
        <authorList>
            <person name="Meier V. D."/>
        </authorList>
    </citation>
    <scope>NUCLEOTIDE SEQUENCE</scope>
    <source>
        <strain evidence="2">AVDCRST_MAG59</strain>
    </source>
</reference>